<protein>
    <recommendedName>
        <fullName evidence="3">Integrase zinc-binding domain-containing protein</fullName>
    </recommendedName>
</protein>
<evidence type="ECO:0000313" key="1">
    <source>
        <dbReference type="EMBL" id="CAF1115099.1"/>
    </source>
</evidence>
<gene>
    <name evidence="1" type="ORF">OXX778_LOCUS21796</name>
</gene>
<comment type="caution">
    <text evidence="1">The sequence shown here is derived from an EMBL/GenBank/DDBJ whole genome shotgun (WGS) entry which is preliminary data.</text>
</comment>
<dbReference type="EMBL" id="CAJNOC010008406">
    <property type="protein sequence ID" value="CAF1115099.1"/>
    <property type="molecule type" value="Genomic_DNA"/>
</dbReference>
<evidence type="ECO:0008006" key="3">
    <source>
        <dbReference type="Google" id="ProtNLM"/>
    </source>
</evidence>
<reference evidence="1" key="1">
    <citation type="submission" date="2021-02" db="EMBL/GenBank/DDBJ databases">
        <authorList>
            <person name="Nowell W R."/>
        </authorList>
    </citation>
    <scope>NUCLEOTIDE SEQUENCE</scope>
    <source>
        <strain evidence="1">Ploen Becks lab</strain>
    </source>
</reference>
<name>A0A814Q5S9_9BILA</name>
<proteinExistence type="predicted"/>
<dbReference type="AlphaFoldDB" id="A0A814Q5S9"/>
<accession>A0A814Q5S9</accession>
<keyword evidence="2" id="KW-1185">Reference proteome</keyword>
<organism evidence="1 2">
    <name type="scientific">Brachionus calyciflorus</name>
    <dbReference type="NCBI Taxonomy" id="104777"/>
    <lineage>
        <taxon>Eukaryota</taxon>
        <taxon>Metazoa</taxon>
        <taxon>Spiralia</taxon>
        <taxon>Gnathifera</taxon>
        <taxon>Rotifera</taxon>
        <taxon>Eurotatoria</taxon>
        <taxon>Monogononta</taxon>
        <taxon>Pseudotrocha</taxon>
        <taxon>Ploima</taxon>
        <taxon>Brachionidae</taxon>
        <taxon>Brachionus</taxon>
    </lineage>
</organism>
<evidence type="ECO:0000313" key="2">
    <source>
        <dbReference type="Proteomes" id="UP000663879"/>
    </source>
</evidence>
<dbReference type="Proteomes" id="UP000663879">
    <property type="component" value="Unassembled WGS sequence"/>
</dbReference>
<sequence>MKKDVFEYVQECLTCQKVKQSRNVHSAKMIPLRPKRPLELIAAEIIGPLPISTNGKKTGQHSNLNRQLDENQKITSKEVTKVNTTQTDENETVLINSSGQNSIVTVSLYKHNYYLQKLVRCKSSEKSQGPIRNRKRPDFYQAEEMTNFNHDDKMSKNDEDFLLKTPLDYVSENKVEACGLKKINNDNNVTSTHSEIFSNESSEFEEILKRTTLYPKAYDVRPAGALKIVSKVYGGIPIVRPPSLVSVENLQNA</sequence>